<reference evidence="1 2" key="1">
    <citation type="submission" date="2020-08" db="EMBL/GenBank/DDBJ databases">
        <title>Genomic Encyclopedia of Type Strains, Phase IV (KMG-IV): sequencing the most valuable type-strain genomes for metagenomic binning, comparative biology and taxonomic classification.</title>
        <authorList>
            <person name="Goeker M."/>
        </authorList>
    </citation>
    <scope>NUCLEOTIDE SEQUENCE [LARGE SCALE GENOMIC DNA]</scope>
    <source>
        <strain evidence="1 2">DSM 12252</strain>
    </source>
</reference>
<protein>
    <submittedName>
        <fullName evidence="1">Effector-binding domain-containing protein</fullName>
    </submittedName>
</protein>
<proteinExistence type="predicted"/>
<dbReference type="RefSeq" id="WP_184344439.1">
    <property type="nucleotide sequence ID" value="NZ_JACHIG010000019.1"/>
</dbReference>
<dbReference type="PANTHER" id="PTHR11220:SF1">
    <property type="entry name" value="HEME-BINDING PROTEIN 2"/>
    <property type="match status" value="1"/>
</dbReference>
<organism evidence="1 2">
    <name type="scientific">Prosthecobacter vanneervenii</name>
    <dbReference type="NCBI Taxonomy" id="48466"/>
    <lineage>
        <taxon>Bacteria</taxon>
        <taxon>Pseudomonadati</taxon>
        <taxon>Verrucomicrobiota</taxon>
        <taxon>Verrucomicrobiia</taxon>
        <taxon>Verrucomicrobiales</taxon>
        <taxon>Verrucomicrobiaceae</taxon>
        <taxon>Prosthecobacter</taxon>
    </lineage>
</organism>
<comment type="caution">
    <text evidence="1">The sequence shown here is derived from an EMBL/GenBank/DDBJ whole genome shotgun (WGS) entry which is preliminary data.</text>
</comment>
<dbReference type="PANTHER" id="PTHR11220">
    <property type="entry name" value="HEME-BINDING PROTEIN-RELATED"/>
    <property type="match status" value="1"/>
</dbReference>
<dbReference type="Gene3D" id="3.20.80.10">
    <property type="entry name" value="Regulatory factor, effector binding domain"/>
    <property type="match status" value="1"/>
</dbReference>
<dbReference type="Pfam" id="PF04832">
    <property type="entry name" value="SOUL"/>
    <property type="match status" value="1"/>
</dbReference>
<sequence length="201" mass="22158">MKRFFSSALQTLRRRPASSVMALALLTGVGFGCQSCASSSRKNYPTTPYQTVVAEGRLSIREYPALKIARTRGAENGGSFMRLFRYIGGANEKGEKISMTTPVLMEKSTMSFVLPESHQKQAPRAGDAAVEIATLPARRVAVCSYSGQPEGPGRAQAMDQLREWLRARKLAWVEEPVYAVYDGPFTLPAQRLNEVMLPLKP</sequence>
<dbReference type="SUPFAM" id="SSF55136">
    <property type="entry name" value="Probable bacterial effector-binding domain"/>
    <property type="match status" value="1"/>
</dbReference>
<evidence type="ECO:0000313" key="1">
    <source>
        <dbReference type="EMBL" id="MBB5035537.1"/>
    </source>
</evidence>
<evidence type="ECO:0000313" key="2">
    <source>
        <dbReference type="Proteomes" id="UP000590740"/>
    </source>
</evidence>
<dbReference type="PROSITE" id="PS51257">
    <property type="entry name" value="PROKAR_LIPOPROTEIN"/>
    <property type="match status" value="1"/>
</dbReference>
<name>A0A7W8DMQ8_9BACT</name>
<keyword evidence="2" id="KW-1185">Reference proteome</keyword>
<dbReference type="InterPro" id="IPR006917">
    <property type="entry name" value="SOUL_heme-bd"/>
</dbReference>
<dbReference type="Proteomes" id="UP000590740">
    <property type="component" value="Unassembled WGS sequence"/>
</dbReference>
<dbReference type="EMBL" id="JACHIG010000019">
    <property type="protein sequence ID" value="MBB5035537.1"/>
    <property type="molecule type" value="Genomic_DNA"/>
</dbReference>
<dbReference type="InterPro" id="IPR011256">
    <property type="entry name" value="Reg_factor_effector_dom_sf"/>
</dbReference>
<dbReference type="AlphaFoldDB" id="A0A7W8DMQ8"/>
<accession>A0A7W8DMQ8</accession>
<gene>
    <name evidence="1" type="ORF">HNQ65_005150</name>
</gene>